<reference evidence="1 2" key="1">
    <citation type="submission" date="2024-04" db="EMBL/GenBank/DDBJ databases">
        <title>Genome assembly C_amara_ONT_v2.</title>
        <authorList>
            <person name="Yant L."/>
            <person name="Moore C."/>
            <person name="Slenker M."/>
        </authorList>
    </citation>
    <scope>NUCLEOTIDE SEQUENCE [LARGE SCALE GENOMIC DNA]</scope>
    <source>
        <tissue evidence="1">Leaf</tissue>
    </source>
</reference>
<keyword evidence="2" id="KW-1185">Reference proteome</keyword>
<sequence>MVTLSDSVEPATVKQALKYPRWNECGAMGTEHKALIANNTWDLVPPEEAPNIVGCRWVFQTKYLPDGSVYKFISF</sequence>
<evidence type="ECO:0000313" key="2">
    <source>
        <dbReference type="Proteomes" id="UP001558713"/>
    </source>
</evidence>
<gene>
    <name evidence="1" type="ORF">V5N11_020826</name>
</gene>
<comment type="caution">
    <text evidence="1">The sequence shown here is derived from an EMBL/GenBank/DDBJ whole genome shotgun (WGS) entry which is preliminary data.</text>
</comment>
<organism evidence="1 2">
    <name type="scientific">Cardamine amara subsp. amara</name>
    <dbReference type="NCBI Taxonomy" id="228776"/>
    <lineage>
        <taxon>Eukaryota</taxon>
        <taxon>Viridiplantae</taxon>
        <taxon>Streptophyta</taxon>
        <taxon>Embryophyta</taxon>
        <taxon>Tracheophyta</taxon>
        <taxon>Spermatophyta</taxon>
        <taxon>Magnoliopsida</taxon>
        <taxon>eudicotyledons</taxon>
        <taxon>Gunneridae</taxon>
        <taxon>Pentapetalae</taxon>
        <taxon>rosids</taxon>
        <taxon>malvids</taxon>
        <taxon>Brassicales</taxon>
        <taxon>Brassicaceae</taxon>
        <taxon>Cardamineae</taxon>
        <taxon>Cardamine</taxon>
    </lineage>
</organism>
<dbReference type="Proteomes" id="UP001558713">
    <property type="component" value="Unassembled WGS sequence"/>
</dbReference>
<name>A0ABD1AI45_CARAN</name>
<accession>A0ABD1AI45</accession>
<dbReference type="EMBL" id="JBANAX010000498">
    <property type="protein sequence ID" value="KAL1206463.1"/>
    <property type="molecule type" value="Genomic_DNA"/>
</dbReference>
<protein>
    <submittedName>
        <fullName evidence="1">Retrovirus-related Pol polyprotein from transposon RE1</fullName>
    </submittedName>
</protein>
<evidence type="ECO:0000313" key="1">
    <source>
        <dbReference type="EMBL" id="KAL1206463.1"/>
    </source>
</evidence>
<dbReference type="AlphaFoldDB" id="A0ABD1AI45"/>
<proteinExistence type="predicted"/>